<dbReference type="AlphaFoldDB" id="A0AAD5BDL6"/>
<evidence type="ECO:0008006" key="3">
    <source>
        <dbReference type="Google" id="ProtNLM"/>
    </source>
</evidence>
<keyword evidence="2" id="KW-1185">Reference proteome</keyword>
<protein>
    <recommendedName>
        <fullName evidence="3">JAB1/MPN/MOV34 metalloenzyme domain-containing protein</fullName>
    </recommendedName>
</protein>
<proteinExistence type="predicted"/>
<dbReference type="Proteomes" id="UP001204833">
    <property type="component" value="Unassembled WGS sequence"/>
</dbReference>
<name>A0AAD5BDL6_9ASCO</name>
<sequence>MSSVELHSKFLLNLADIQARKIGFDYGILLGFQDNDKFVVATSFEIISANQSIDYEFLIKRYNQLKLVYPAFTILGIYHISTYNNIYSFDSTIAMSQVIQRCFQSYDIHANPQQIYIIYNKDEKGFPFKSFLVDQPLATTIKTNQTEAITVTEFTKTNQTKSIQSHVDELEIVKDKVPSDTSEPPTIAQLLKLQTTQLALLTEQKATLDGAQNRLLRLWQT</sequence>
<dbReference type="RefSeq" id="XP_051608151.1">
    <property type="nucleotide sequence ID" value="XM_051752531.1"/>
</dbReference>
<accession>A0AAD5BDL6</accession>
<gene>
    <name evidence="1" type="ORF">KGF57_003142</name>
</gene>
<evidence type="ECO:0000313" key="1">
    <source>
        <dbReference type="EMBL" id="KAI5957448.1"/>
    </source>
</evidence>
<dbReference type="GeneID" id="76151201"/>
<reference evidence="1 2" key="1">
    <citation type="journal article" date="2022" name="DNA Res.">
        <title>Genome analysis of five recently described species of the CUG-Ser clade uncovers Candida theae as a new hybrid lineage with pathogenic potential in the Candida parapsilosis species complex.</title>
        <authorList>
            <person name="Mixao V."/>
            <person name="Del Olmo V."/>
            <person name="Hegedusova E."/>
            <person name="Saus E."/>
            <person name="Pryszcz L."/>
            <person name="Cillingova A."/>
            <person name="Nosek J."/>
            <person name="Gabaldon T."/>
        </authorList>
    </citation>
    <scope>NUCLEOTIDE SEQUENCE [LARGE SCALE GENOMIC DNA]</scope>
    <source>
        <strain evidence="1 2">CBS 12239</strain>
    </source>
</reference>
<comment type="caution">
    <text evidence="1">The sequence shown here is derived from an EMBL/GenBank/DDBJ whole genome shotgun (WGS) entry which is preliminary data.</text>
</comment>
<organism evidence="1 2">
    <name type="scientific">Candida theae</name>
    <dbReference type="NCBI Taxonomy" id="1198502"/>
    <lineage>
        <taxon>Eukaryota</taxon>
        <taxon>Fungi</taxon>
        <taxon>Dikarya</taxon>
        <taxon>Ascomycota</taxon>
        <taxon>Saccharomycotina</taxon>
        <taxon>Pichiomycetes</taxon>
        <taxon>Debaryomycetaceae</taxon>
        <taxon>Candida/Lodderomyces clade</taxon>
        <taxon>Candida</taxon>
    </lineage>
</organism>
<evidence type="ECO:0000313" key="2">
    <source>
        <dbReference type="Proteomes" id="UP001204833"/>
    </source>
</evidence>
<dbReference type="EMBL" id="JAIHNG010000121">
    <property type="protein sequence ID" value="KAI5957448.1"/>
    <property type="molecule type" value="Genomic_DNA"/>
</dbReference>
<dbReference type="Gene3D" id="3.40.140.10">
    <property type="entry name" value="Cytidine Deaminase, domain 2"/>
    <property type="match status" value="1"/>
</dbReference>